<feature type="transmembrane region" description="Helical" evidence="1">
    <location>
        <begin position="67"/>
        <end position="84"/>
    </location>
</feature>
<feature type="transmembrane region" description="Helical" evidence="1">
    <location>
        <begin position="96"/>
        <end position="113"/>
    </location>
</feature>
<keyword evidence="1" id="KW-1133">Transmembrane helix</keyword>
<dbReference type="KEGG" id="nsp:BMF81_00755"/>
<dbReference type="AlphaFoldDB" id="A0A2S0Q640"/>
<feature type="transmembrane region" description="Helical" evidence="1">
    <location>
        <begin position="42"/>
        <end position="61"/>
    </location>
</feature>
<accession>A0A2S0Q640</accession>
<evidence type="ECO:0000256" key="1">
    <source>
        <dbReference type="SAM" id="Phobius"/>
    </source>
</evidence>
<evidence type="ECO:0000313" key="3">
    <source>
        <dbReference type="Proteomes" id="UP000244056"/>
    </source>
</evidence>
<gene>
    <name evidence="2" type="ORF">BMF81_00755</name>
</gene>
<sequence length="116" mass="12899">MTQHFFIVQTRFIPSPLRLIMRLWNSCLNSLILASQYNPPGLVELLMLMLAIAMLIIATILPADMPYLVLGLSLVVGASISILVREAIAPSPQRRVTQFTALLLLFISIYGFADLL</sequence>
<proteinExistence type="predicted"/>
<dbReference type="EMBL" id="CP020114">
    <property type="protein sequence ID" value="AVZ29828.1"/>
    <property type="molecule type" value="Genomic_DNA"/>
</dbReference>
<reference evidence="2 3" key="1">
    <citation type="submission" date="2017-03" db="EMBL/GenBank/DDBJ databases">
        <title>Comparative genomics of the toxic Baltic Sea cyanobacteria Nodularia spumigena UHCC 0039 and its response on varying salinity.</title>
        <authorList>
            <person name="Teikari J.E."/>
        </authorList>
    </citation>
    <scope>NUCLEOTIDE SEQUENCE [LARGE SCALE GENOMIC DNA]</scope>
    <source>
        <strain evidence="2 3">UHCC 0039</strain>
    </source>
</reference>
<dbReference type="Proteomes" id="UP000244056">
    <property type="component" value="Chromosome"/>
</dbReference>
<protein>
    <submittedName>
        <fullName evidence="2">Uncharacterized protein</fullName>
    </submittedName>
</protein>
<name>A0A2S0Q640_NODSP</name>
<keyword evidence="1" id="KW-0472">Membrane</keyword>
<evidence type="ECO:0000313" key="2">
    <source>
        <dbReference type="EMBL" id="AVZ29828.1"/>
    </source>
</evidence>
<keyword evidence="1" id="KW-0812">Transmembrane</keyword>
<organism evidence="2 3">
    <name type="scientific">Nodularia spumigena UHCC 0039</name>
    <dbReference type="NCBI Taxonomy" id="1914872"/>
    <lineage>
        <taxon>Bacteria</taxon>
        <taxon>Bacillati</taxon>
        <taxon>Cyanobacteriota</taxon>
        <taxon>Cyanophyceae</taxon>
        <taxon>Nostocales</taxon>
        <taxon>Nodulariaceae</taxon>
        <taxon>Nodularia</taxon>
    </lineage>
</organism>